<protein>
    <submittedName>
        <fullName evidence="2">Prepilin-type N-terminal cleavage/methylation domain-containing protein</fullName>
    </submittedName>
</protein>
<reference evidence="3" key="1">
    <citation type="journal article" date="2019" name="Int. J. Syst. Evol. Microbiol.">
        <title>The Global Catalogue of Microorganisms (GCM) 10K type strain sequencing project: providing services to taxonomists for standard genome sequencing and annotation.</title>
        <authorList>
            <consortium name="The Broad Institute Genomics Platform"/>
            <consortium name="The Broad Institute Genome Sequencing Center for Infectious Disease"/>
            <person name="Wu L."/>
            <person name="Ma J."/>
        </authorList>
    </citation>
    <scope>NUCLEOTIDE SEQUENCE [LARGE SCALE GENOMIC DNA]</scope>
    <source>
        <strain evidence="3">CGMCC 4.7106</strain>
    </source>
</reference>
<dbReference type="Proteomes" id="UP001597375">
    <property type="component" value="Unassembled WGS sequence"/>
</dbReference>
<keyword evidence="1" id="KW-0812">Transmembrane</keyword>
<sequence>MKDPYQIKDGFTLVELLVVIAIIAALAGIAVPVSSSMIAKGREAACLGNLRSIGVGLQSYLSDHNQKLPEMALGRESKSSGEPVLETVLLEYLESPEVFHCPADKEQFEKTGSSYNWNHTQNGLHISQVAFFGIEAGRSEAVPLVSDKESWHPEGTNFLYADSTSSNKVRFATNRGK</sequence>
<dbReference type="NCBIfam" id="TIGR02532">
    <property type="entry name" value="IV_pilin_GFxxxE"/>
    <property type="match status" value="1"/>
</dbReference>
<keyword evidence="1" id="KW-0472">Membrane</keyword>
<dbReference type="Pfam" id="PF07963">
    <property type="entry name" value="N_methyl"/>
    <property type="match status" value="1"/>
</dbReference>
<gene>
    <name evidence="2" type="ORF">ACFSSA_00155</name>
</gene>
<keyword evidence="3" id="KW-1185">Reference proteome</keyword>
<accession>A0ABW5D215</accession>
<dbReference type="SUPFAM" id="SSF54523">
    <property type="entry name" value="Pili subunits"/>
    <property type="match status" value="1"/>
</dbReference>
<dbReference type="InterPro" id="IPR045584">
    <property type="entry name" value="Pilin-like"/>
</dbReference>
<proteinExistence type="predicted"/>
<dbReference type="Gene3D" id="3.30.700.10">
    <property type="entry name" value="Glycoprotein, Type 4 Pilin"/>
    <property type="match status" value="1"/>
</dbReference>
<dbReference type="RefSeq" id="WP_386817735.1">
    <property type="nucleotide sequence ID" value="NZ_JBHUIT010000001.1"/>
</dbReference>
<keyword evidence="1" id="KW-1133">Transmembrane helix</keyword>
<comment type="caution">
    <text evidence="2">The sequence shown here is derived from an EMBL/GenBank/DDBJ whole genome shotgun (WGS) entry which is preliminary data.</text>
</comment>
<dbReference type="EMBL" id="JBHUIT010000001">
    <property type="protein sequence ID" value="MFD2255073.1"/>
    <property type="molecule type" value="Genomic_DNA"/>
</dbReference>
<name>A0ABW5D215_9BACT</name>
<dbReference type="PANTHER" id="PTHR30093">
    <property type="entry name" value="GENERAL SECRETION PATHWAY PROTEIN G"/>
    <property type="match status" value="1"/>
</dbReference>
<organism evidence="2 3">
    <name type="scientific">Luteolibacter algae</name>
    <dbReference type="NCBI Taxonomy" id="454151"/>
    <lineage>
        <taxon>Bacteria</taxon>
        <taxon>Pseudomonadati</taxon>
        <taxon>Verrucomicrobiota</taxon>
        <taxon>Verrucomicrobiia</taxon>
        <taxon>Verrucomicrobiales</taxon>
        <taxon>Verrucomicrobiaceae</taxon>
        <taxon>Luteolibacter</taxon>
    </lineage>
</organism>
<feature type="transmembrane region" description="Helical" evidence="1">
    <location>
        <begin position="12"/>
        <end position="33"/>
    </location>
</feature>
<evidence type="ECO:0000256" key="1">
    <source>
        <dbReference type="SAM" id="Phobius"/>
    </source>
</evidence>
<dbReference type="InterPro" id="IPR012902">
    <property type="entry name" value="N_methyl_site"/>
</dbReference>
<evidence type="ECO:0000313" key="3">
    <source>
        <dbReference type="Proteomes" id="UP001597375"/>
    </source>
</evidence>
<evidence type="ECO:0000313" key="2">
    <source>
        <dbReference type="EMBL" id="MFD2255073.1"/>
    </source>
</evidence>